<keyword evidence="3" id="KW-1185">Reference proteome</keyword>
<reference evidence="3" key="1">
    <citation type="submission" date="2015-08" db="EMBL/GenBank/DDBJ databases">
        <authorList>
            <person name="Varghese N."/>
        </authorList>
    </citation>
    <scope>NUCLEOTIDE SEQUENCE [LARGE SCALE GENOMIC DNA]</scope>
    <source>
        <strain evidence="3">DSM 17901</strain>
    </source>
</reference>
<gene>
    <name evidence="2" type="ORF">Ga0061063_1068</name>
</gene>
<proteinExistence type="predicted"/>
<protein>
    <submittedName>
        <fullName evidence="2">Uncharacterized protein</fullName>
    </submittedName>
</protein>
<dbReference type="AlphaFoldDB" id="A0A0K6GUC0"/>
<dbReference type="EMBL" id="CYHA01000002">
    <property type="protein sequence ID" value="CUA82203.1"/>
    <property type="molecule type" value="Genomic_DNA"/>
</dbReference>
<sequence length="69" mass="7781">MRSLLIALTVGFVVGTAMVYKRTSAGQGMLRRKRQPVRQHEEERWEGEGGQPTQPVYPGEHVANNFQAQ</sequence>
<accession>A0A0K6GUC0</accession>
<evidence type="ECO:0000256" key="1">
    <source>
        <dbReference type="SAM" id="MobiDB-lite"/>
    </source>
</evidence>
<dbReference type="Proteomes" id="UP000243535">
    <property type="component" value="Unassembled WGS sequence"/>
</dbReference>
<organism evidence="2 3">
    <name type="scientific">Gulbenkiania indica</name>
    <dbReference type="NCBI Taxonomy" id="375574"/>
    <lineage>
        <taxon>Bacteria</taxon>
        <taxon>Pseudomonadati</taxon>
        <taxon>Pseudomonadota</taxon>
        <taxon>Betaproteobacteria</taxon>
        <taxon>Neisseriales</taxon>
        <taxon>Chromobacteriaceae</taxon>
        <taxon>Gulbenkiania</taxon>
    </lineage>
</organism>
<evidence type="ECO:0000313" key="2">
    <source>
        <dbReference type="EMBL" id="CUA82203.1"/>
    </source>
</evidence>
<feature type="region of interest" description="Disordered" evidence="1">
    <location>
        <begin position="24"/>
        <end position="69"/>
    </location>
</feature>
<feature type="compositionally biased region" description="Basic and acidic residues" evidence="1">
    <location>
        <begin position="38"/>
        <end position="47"/>
    </location>
</feature>
<evidence type="ECO:0000313" key="3">
    <source>
        <dbReference type="Proteomes" id="UP000243535"/>
    </source>
</evidence>
<name>A0A0K6GUC0_9NEIS</name>
<dbReference type="STRING" id="375574.GCA_001418035_00862"/>
<dbReference type="RefSeq" id="WP_054285083.1">
    <property type="nucleotide sequence ID" value="NZ_CYHA01000002.1"/>
</dbReference>